<keyword evidence="2" id="KW-0805">Transcription regulation</keyword>
<gene>
    <name evidence="7" type="ORF">Tsubulata_042914</name>
</gene>
<evidence type="ECO:0000313" key="8">
    <source>
        <dbReference type="Proteomes" id="UP001141552"/>
    </source>
</evidence>
<dbReference type="Proteomes" id="UP001141552">
    <property type="component" value="Unassembled WGS sequence"/>
</dbReference>
<evidence type="ECO:0000313" key="7">
    <source>
        <dbReference type="EMBL" id="KAJ4826554.1"/>
    </source>
</evidence>
<dbReference type="Pfam" id="PF00072">
    <property type="entry name" value="Response_reg"/>
    <property type="match status" value="1"/>
</dbReference>
<feature type="modified residue" description="4-aspartylphosphate" evidence="4">
    <location>
        <position position="76"/>
    </location>
</feature>
<evidence type="ECO:0000256" key="3">
    <source>
        <dbReference type="ARBA" id="ARBA00023163"/>
    </source>
</evidence>
<dbReference type="AlphaFoldDB" id="A0A9Q0F9E8"/>
<feature type="domain" description="Response regulatory" evidence="6">
    <location>
        <begin position="26"/>
        <end position="140"/>
    </location>
</feature>
<dbReference type="GO" id="GO:0009736">
    <property type="term" value="P:cytokinin-activated signaling pathway"/>
    <property type="evidence" value="ECO:0007669"/>
    <property type="project" value="InterPro"/>
</dbReference>
<feature type="compositionally biased region" description="Acidic residues" evidence="5">
    <location>
        <begin position="174"/>
        <end position="185"/>
    </location>
</feature>
<feature type="region of interest" description="Disordered" evidence="5">
    <location>
        <begin position="160"/>
        <end position="260"/>
    </location>
</feature>
<dbReference type="InterPro" id="IPR045279">
    <property type="entry name" value="ARR-like"/>
</dbReference>
<dbReference type="OrthoDB" id="21225at2759"/>
<dbReference type="GO" id="GO:0000160">
    <property type="term" value="P:phosphorelay signal transduction system"/>
    <property type="evidence" value="ECO:0007669"/>
    <property type="project" value="UniProtKB-KW"/>
</dbReference>
<feature type="compositionally biased region" description="Basic and acidic residues" evidence="5">
    <location>
        <begin position="206"/>
        <end position="215"/>
    </location>
</feature>
<evidence type="ECO:0000259" key="6">
    <source>
        <dbReference type="PROSITE" id="PS50110"/>
    </source>
</evidence>
<dbReference type="PROSITE" id="PS50110">
    <property type="entry name" value="RESPONSE_REGULATORY"/>
    <property type="match status" value="1"/>
</dbReference>
<evidence type="ECO:0000256" key="5">
    <source>
        <dbReference type="SAM" id="MobiDB-lite"/>
    </source>
</evidence>
<keyword evidence="1" id="KW-0902">Two-component regulatory system</keyword>
<dbReference type="EMBL" id="JAKUCV010006629">
    <property type="protein sequence ID" value="KAJ4826554.1"/>
    <property type="molecule type" value="Genomic_DNA"/>
</dbReference>
<dbReference type="PANTHER" id="PTHR43874">
    <property type="entry name" value="TWO-COMPONENT RESPONSE REGULATOR"/>
    <property type="match status" value="1"/>
</dbReference>
<dbReference type="SMART" id="SM00448">
    <property type="entry name" value="REC"/>
    <property type="match status" value="1"/>
</dbReference>
<reference evidence="7" key="1">
    <citation type="submission" date="2022-02" db="EMBL/GenBank/DDBJ databases">
        <authorList>
            <person name="Henning P.M."/>
            <person name="McCubbin A.G."/>
            <person name="Shore J.S."/>
        </authorList>
    </citation>
    <scope>NUCLEOTIDE SEQUENCE</scope>
    <source>
        <strain evidence="7">F60SS</strain>
        <tissue evidence="7">Leaves</tissue>
    </source>
</reference>
<evidence type="ECO:0000256" key="4">
    <source>
        <dbReference type="PROSITE-ProRule" id="PRU00169"/>
    </source>
</evidence>
<dbReference type="Gene3D" id="3.40.50.2300">
    <property type="match status" value="1"/>
</dbReference>
<name>A0A9Q0F9E8_9ROSI</name>
<dbReference type="PANTHER" id="PTHR43874:SF58">
    <property type="entry name" value="TWO-COMPONENT RESPONSE REGULATOR-LIKE APRR8-RELATED"/>
    <property type="match status" value="1"/>
</dbReference>
<accession>A0A9Q0F9E8</accession>
<evidence type="ECO:0000256" key="1">
    <source>
        <dbReference type="ARBA" id="ARBA00023012"/>
    </source>
</evidence>
<evidence type="ECO:0000256" key="2">
    <source>
        <dbReference type="ARBA" id="ARBA00023015"/>
    </source>
</evidence>
<reference evidence="7" key="2">
    <citation type="journal article" date="2023" name="Plants (Basel)">
        <title>Annotation of the Turnera subulata (Passifloraceae) Draft Genome Reveals the S-Locus Evolved after the Divergence of Turneroideae from Passifloroideae in a Stepwise Manner.</title>
        <authorList>
            <person name="Henning P.M."/>
            <person name="Roalson E.H."/>
            <person name="Mir W."/>
            <person name="McCubbin A.G."/>
            <person name="Shore J.S."/>
        </authorList>
    </citation>
    <scope>NUCLEOTIDE SEQUENCE</scope>
    <source>
        <strain evidence="7">F60SS</strain>
    </source>
</reference>
<protein>
    <recommendedName>
        <fullName evidence="6">Response regulatory domain-containing protein</fullName>
    </recommendedName>
</protein>
<proteinExistence type="predicted"/>
<dbReference type="SUPFAM" id="SSF52172">
    <property type="entry name" value="CheY-like"/>
    <property type="match status" value="1"/>
</dbReference>
<dbReference type="InterPro" id="IPR011006">
    <property type="entry name" value="CheY-like_superfamily"/>
</dbReference>
<sequence length="260" mass="29030">MASDMAGPAEASCSAENPEPFPGEFTALVVDGDSTSIETTCEMLRLQGYVVITAERGRDAIEIVKTKPEVDLIIMDARLPDMDSFRVLEIIQETSKKPVVVLSSENNEEDMLRFLMRGAELYIVRPMTPDDLKHLWEFSLRRKRGPAAASLDEDLWELEWEDSSDDSSQTSSEWEPDSSDEEDQSDQEKDRKGKGLAKPSSDGGDQSDHEKDRKGKGLAKPSSDGEDQSDHEKDRKGKGLAKPEDDDDNCQSASKKRRLF</sequence>
<dbReference type="InterPro" id="IPR001789">
    <property type="entry name" value="Sig_transdc_resp-reg_receiver"/>
</dbReference>
<organism evidence="7 8">
    <name type="scientific">Turnera subulata</name>
    <dbReference type="NCBI Taxonomy" id="218843"/>
    <lineage>
        <taxon>Eukaryota</taxon>
        <taxon>Viridiplantae</taxon>
        <taxon>Streptophyta</taxon>
        <taxon>Embryophyta</taxon>
        <taxon>Tracheophyta</taxon>
        <taxon>Spermatophyta</taxon>
        <taxon>Magnoliopsida</taxon>
        <taxon>eudicotyledons</taxon>
        <taxon>Gunneridae</taxon>
        <taxon>Pentapetalae</taxon>
        <taxon>rosids</taxon>
        <taxon>fabids</taxon>
        <taxon>Malpighiales</taxon>
        <taxon>Passifloraceae</taxon>
        <taxon>Turnera</taxon>
    </lineage>
</organism>
<keyword evidence="4" id="KW-0597">Phosphoprotein</keyword>
<keyword evidence="8" id="KW-1185">Reference proteome</keyword>
<comment type="caution">
    <text evidence="7">The sequence shown here is derived from an EMBL/GenBank/DDBJ whole genome shotgun (WGS) entry which is preliminary data.</text>
</comment>
<keyword evidence="3" id="KW-0804">Transcription</keyword>
<feature type="compositionally biased region" description="Basic and acidic residues" evidence="5">
    <location>
        <begin position="228"/>
        <end position="243"/>
    </location>
</feature>